<proteinExistence type="predicted"/>
<accession>A0A381VY66</accession>
<evidence type="ECO:0000256" key="1">
    <source>
        <dbReference type="SAM" id="Phobius"/>
    </source>
</evidence>
<gene>
    <name evidence="2" type="ORF">METZ01_LOCUS97562</name>
</gene>
<feature type="non-terminal residue" evidence="2">
    <location>
        <position position="1"/>
    </location>
</feature>
<evidence type="ECO:0000313" key="2">
    <source>
        <dbReference type="EMBL" id="SVA44708.1"/>
    </source>
</evidence>
<keyword evidence="1" id="KW-0472">Membrane</keyword>
<reference evidence="2" key="1">
    <citation type="submission" date="2018-05" db="EMBL/GenBank/DDBJ databases">
        <authorList>
            <person name="Lanie J.A."/>
            <person name="Ng W.-L."/>
            <person name="Kazmierczak K.M."/>
            <person name="Andrzejewski T.M."/>
            <person name="Davidsen T.M."/>
            <person name="Wayne K.J."/>
            <person name="Tettelin H."/>
            <person name="Glass J.I."/>
            <person name="Rusch D."/>
            <person name="Podicherti R."/>
            <person name="Tsui H.-C.T."/>
            <person name="Winkler M.E."/>
        </authorList>
    </citation>
    <scope>NUCLEOTIDE SEQUENCE</scope>
</reference>
<dbReference type="AlphaFoldDB" id="A0A381VY66"/>
<keyword evidence="1" id="KW-0812">Transmembrane</keyword>
<dbReference type="InterPro" id="IPR036249">
    <property type="entry name" value="Thioredoxin-like_sf"/>
</dbReference>
<evidence type="ECO:0008006" key="3">
    <source>
        <dbReference type="Google" id="ProtNLM"/>
    </source>
</evidence>
<dbReference type="SUPFAM" id="SSF52833">
    <property type="entry name" value="Thioredoxin-like"/>
    <property type="match status" value="1"/>
</dbReference>
<name>A0A381VY66_9ZZZZ</name>
<feature type="transmembrane region" description="Helical" evidence="1">
    <location>
        <begin position="224"/>
        <end position="244"/>
    </location>
</feature>
<sequence length="251" mass="27281">VLILAIGTPAAGHNRTLQQDEFDPAVLRLEEGLYLGQIVADVVVKTTNGTQSLTELIGARPTILALTYFTCGGACPLTIRNLSQVVSTSTLPEHRVIVLSFDAKDTLTTLSTTRSALKPVPGNWTFGMLSGEASSRLTESVGFKFFFSERDQAFLHPALLVFLSPEGKVMRYLYGTEPRVQDIDLALIESRNRAPHLNELIDVVKLTCFQFDASRSRYKLHPTLIFGSAGLGVLGVAGLVTLAFKRDSKGA</sequence>
<organism evidence="2">
    <name type="scientific">marine metagenome</name>
    <dbReference type="NCBI Taxonomy" id="408172"/>
    <lineage>
        <taxon>unclassified sequences</taxon>
        <taxon>metagenomes</taxon>
        <taxon>ecological metagenomes</taxon>
    </lineage>
</organism>
<dbReference type="Gene3D" id="3.40.30.10">
    <property type="entry name" value="Glutaredoxin"/>
    <property type="match status" value="1"/>
</dbReference>
<protein>
    <recommendedName>
        <fullName evidence="3">Thioredoxin domain-containing protein</fullName>
    </recommendedName>
</protein>
<dbReference type="EMBL" id="UINC01010015">
    <property type="protein sequence ID" value="SVA44708.1"/>
    <property type="molecule type" value="Genomic_DNA"/>
</dbReference>
<keyword evidence="1" id="KW-1133">Transmembrane helix</keyword>